<keyword evidence="9" id="KW-0812">Transmembrane</keyword>
<evidence type="ECO:0000313" key="12">
    <source>
        <dbReference type="RefSeq" id="XP_047736540.1"/>
    </source>
</evidence>
<keyword evidence="9" id="KW-1133">Transmembrane helix</keyword>
<feature type="domain" description="GPR158/179 extracellular" evidence="10">
    <location>
        <begin position="2"/>
        <end position="63"/>
    </location>
</feature>
<evidence type="ECO:0000256" key="6">
    <source>
        <dbReference type="ARBA" id="ARBA00023170"/>
    </source>
</evidence>
<evidence type="ECO:0000256" key="4">
    <source>
        <dbReference type="ARBA" id="ARBA00022729"/>
    </source>
</evidence>
<gene>
    <name evidence="12" type="primary">LOC125177917</name>
</gene>
<feature type="non-terminal residue" evidence="12">
    <location>
        <position position="1"/>
    </location>
</feature>
<dbReference type="InterPro" id="IPR043458">
    <property type="entry name" value="GPR158/179"/>
</dbReference>
<keyword evidence="5" id="KW-0297">G-protein coupled receptor</keyword>
<sequence length="493" mass="56059">GVVVTTYPLRLVDINQCDAAEELGSLPPFTGTHTCPSTTQCEAVSGLGFVRGGYTCVCRQGYYRPNSTRVASPPHHAHDRCVPRSRQVIASSMWSMLLTMMLGACLIYCTVQVYRCVLKLYRCVLKLYRCSQVLKLYRCVLKLYRCVLKLYRCVLKLYRCVLKLYRCVLKLYRCVLKLYRCVLKLYRCVLKLYRCVLKLYRCDRCVLKLYRCVLKLYRCVLKLYRYMAAGTAFILQLRTEGRSLLSEATTASGHRFSYCQPLWWEVVTEAEELLFLVFGLYLAFQLRGASARFIASMGGRCNLSSEYKALAVERRALTVALCLELLVSCVLYVIRHAPHAISSLHPDQLFLLYFVRVHLTITLSMVLIIGPKLCCRGDPLDAAGELQAREVPTDLHLCEQLANGDVEINDISINQMDPEEIRNRKGSKDKHCNKGSKDKTQARHRGAVAMDCLEVENRTPEDSVCSMEGPSGVSVYADCPSNFSEINEISYKM</sequence>
<organism evidence="11 12">
    <name type="scientific">Hyalella azteca</name>
    <name type="common">Amphipod</name>
    <dbReference type="NCBI Taxonomy" id="294128"/>
    <lineage>
        <taxon>Eukaryota</taxon>
        <taxon>Metazoa</taxon>
        <taxon>Ecdysozoa</taxon>
        <taxon>Arthropoda</taxon>
        <taxon>Crustacea</taxon>
        <taxon>Multicrustacea</taxon>
        <taxon>Malacostraca</taxon>
        <taxon>Eumalacostraca</taxon>
        <taxon>Peracarida</taxon>
        <taxon>Amphipoda</taxon>
        <taxon>Senticaudata</taxon>
        <taxon>Talitrida</taxon>
        <taxon>Talitroidea</taxon>
        <taxon>Hyalellidae</taxon>
        <taxon>Hyalella</taxon>
    </lineage>
</organism>
<comment type="subcellular location">
    <subcellularLocation>
        <location evidence="1">Cell membrane</location>
        <topology evidence="1">Multi-pass membrane protein</topology>
    </subcellularLocation>
</comment>
<dbReference type="GO" id="GO:0004930">
    <property type="term" value="F:G protein-coupled receptor activity"/>
    <property type="evidence" value="ECO:0007669"/>
    <property type="project" value="UniProtKB-KW"/>
</dbReference>
<comment type="similarity">
    <text evidence="2">Belongs to the G-protein coupled receptor 3 family.</text>
</comment>
<dbReference type="InterPro" id="IPR054714">
    <property type="entry name" value="GPR158_179_extracellular"/>
</dbReference>
<feature type="transmembrane region" description="Helical" evidence="9">
    <location>
        <begin position="316"/>
        <end position="334"/>
    </location>
</feature>
<evidence type="ECO:0000256" key="2">
    <source>
        <dbReference type="ARBA" id="ARBA00007242"/>
    </source>
</evidence>
<keyword evidence="3" id="KW-1003">Cell membrane</keyword>
<name>A0A979FHX4_HYAAZ</name>
<evidence type="ECO:0000313" key="11">
    <source>
        <dbReference type="Proteomes" id="UP000694843"/>
    </source>
</evidence>
<dbReference type="PANTHER" id="PTHR32546:SF26">
    <property type="entry name" value="SMOG, ISOFORM D"/>
    <property type="match status" value="1"/>
</dbReference>
<evidence type="ECO:0000256" key="3">
    <source>
        <dbReference type="ARBA" id="ARBA00022475"/>
    </source>
</evidence>
<reference evidence="12" key="1">
    <citation type="submission" date="2025-08" db="UniProtKB">
        <authorList>
            <consortium name="RefSeq"/>
        </authorList>
    </citation>
    <scope>IDENTIFICATION</scope>
    <source>
        <tissue evidence="12">Whole organism</tissue>
    </source>
</reference>
<feature type="transmembrane region" description="Helical" evidence="9">
    <location>
        <begin position="350"/>
        <end position="370"/>
    </location>
</feature>
<dbReference type="PANTHER" id="PTHR32546">
    <property type="entry name" value="G-PROTEIN COUPLED RECEPTOR 158-RELATED"/>
    <property type="match status" value="1"/>
</dbReference>
<evidence type="ECO:0000256" key="8">
    <source>
        <dbReference type="ARBA" id="ARBA00023224"/>
    </source>
</evidence>
<dbReference type="Proteomes" id="UP000694843">
    <property type="component" value="Unplaced"/>
</dbReference>
<evidence type="ECO:0000256" key="5">
    <source>
        <dbReference type="ARBA" id="ARBA00023040"/>
    </source>
</evidence>
<feature type="transmembrane region" description="Helical" evidence="9">
    <location>
        <begin position="94"/>
        <end position="114"/>
    </location>
</feature>
<evidence type="ECO:0000256" key="1">
    <source>
        <dbReference type="ARBA" id="ARBA00004651"/>
    </source>
</evidence>
<keyword evidence="8" id="KW-0807">Transducer</keyword>
<dbReference type="GO" id="GO:0005886">
    <property type="term" value="C:plasma membrane"/>
    <property type="evidence" value="ECO:0007669"/>
    <property type="project" value="UniProtKB-SubCell"/>
</dbReference>
<evidence type="ECO:0000259" key="10">
    <source>
        <dbReference type="Pfam" id="PF22572"/>
    </source>
</evidence>
<evidence type="ECO:0000256" key="7">
    <source>
        <dbReference type="ARBA" id="ARBA00023180"/>
    </source>
</evidence>
<dbReference type="KEGG" id="hazt:125177917"/>
<keyword evidence="6 12" id="KW-0675">Receptor</keyword>
<protein>
    <submittedName>
        <fullName evidence="12">Probable G-protein coupled receptor 158</fullName>
    </submittedName>
</protein>
<dbReference type="RefSeq" id="XP_047736540.1">
    <property type="nucleotide sequence ID" value="XM_047880584.1"/>
</dbReference>
<keyword evidence="9" id="KW-0472">Membrane</keyword>
<proteinExistence type="inferred from homology"/>
<dbReference type="OrthoDB" id="5823771at2759"/>
<keyword evidence="7" id="KW-0325">Glycoprotein</keyword>
<keyword evidence="4" id="KW-0732">Signal</keyword>
<evidence type="ECO:0000256" key="9">
    <source>
        <dbReference type="SAM" id="Phobius"/>
    </source>
</evidence>
<accession>A0A979FHX4</accession>
<dbReference type="Pfam" id="PF22572">
    <property type="entry name" value="GPR158_179_EC"/>
    <property type="match status" value="1"/>
</dbReference>
<dbReference type="GeneID" id="125177917"/>
<keyword evidence="11" id="KW-1185">Reference proteome</keyword>
<dbReference type="AlphaFoldDB" id="A0A979FHX4"/>